<dbReference type="PANTHER" id="PTHR36395">
    <property type="entry name" value="RING-H2 ZINC FINGER PROTEIN"/>
    <property type="match status" value="1"/>
</dbReference>
<evidence type="ECO:0000313" key="1">
    <source>
        <dbReference type="EMBL" id="KAK9815235.1"/>
    </source>
</evidence>
<reference evidence="1 2" key="1">
    <citation type="journal article" date="2024" name="Nat. Commun.">
        <title>Phylogenomics reveals the evolutionary origins of lichenization in chlorophyte algae.</title>
        <authorList>
            <person name="Puginier C."/>
            <person name="Libourel C."/>
            <person name="Otte J."/>
            <person name="Skaloud P."/>
            <person name="Haon M."/>
            <person name="Grisel S."/>
            <person name="Petersen M."/>
            <person name="Berrin J.G."/>
            <person name="Delaux P.M."/>
            <person name="Dal Grande F."/>
            <person name="Keller J."/>
        </authorList>
    </citation>
    <scope>NUCLEOTIDE SEQUENCE [LARGE SCALE GENOMIC DNA]</scope>
    <source>
        <strain evidence="1 2">SAG 2043</strain>
    </source>
</reference>
<name>A0AAW1PZK0_9CHLO</name>
<sequence>MVAACLHSALATAFHGIDHEHILSASSYRAGPAFRSASAKHPKPPTRHSVRYRSKVVVTPMARADAEPTFIGRTPEALKTWLENHHVCTSSYGGPGVKSLEELLAEVQKGESILQASKVGRALRTVNVLNVYVRNQNNQVLEEEYQIRPDGAERRRGLPLAEKLLAGERWQEAVGRAVLEELGPALSPQPQIEVLEATYRESVETTESNSYPGLQTQYHCHCVEAMVGGLPTTERFVTTEQRPHGVLQNHWRWQPYTGLECAGKAARG</sequence>
<dbReference type="PANTHER" id="PTHR36395:SF1">
    <property type="entry name" value="RING-H2 ZINC FINGER PROTEIN"/>
    <property type="match status" value="1"/>
</dbReference>
<comment type="caution">
    <text evidence="1">The sequence shown here is derived from an EMBL/GenBank/DDBJ whole genome shotgun (WGS) entry which is preliminary data.</text>
</comment>
<dbReference type="Proteomes" id="UP001489004">
    <property type="component" value="Unassembled WGS sequence"/>
</dbReference>
<gene>
    <name evidence="1" type="ORF">WJX72_000433</name>
</gene>
<proteinExistence type="predicted"/>
<accession>A0AAW1PZK0</accession>
<organism evidence="1 2">
    <name type="scientific">[Myrmecia] bisecta</name>
    <dbReference type="NCBI Taxonomy" id="41462"/>
    <lineage>
        <taxon>Eukaryota</taxon>
        <taxon>Viridiplantae</taxon>
        <taxon>Chlorophyta</taxon>
        <taxon>core chlorophytes</taxon>
        <taxon>Trebouxiophyceae</taxon>
        <taxon>Trebouxiales</taxon>
        <taxon>Trebouxiaceae</taxon>
        <taxon>Myrmecia</taxon>
    </lineage>
</organism>
<dbReference type="AlphaFoldDB" id="A0AAW1PZK0"/>
<keyword evidence="2" id="KW-1185">Reference proteome</keyword>
<evidence type="ECO:0008006" key="3">
    <source>
        <dbReference type="Google" id="ProtNLM"/>
    </source>
</evidence>
<dbReference type="EMBL" id="JALJOR010000006">
    <property type="protein sequence ID" value="KAK9815235.1"/>
    <property type="molecule type" value="Genomic_DNA"/>
</dbReference>
<protein>
    <recommendedName>
        <fullName evidence="3">Nudix hydrolase domain-containing protein</fullName>
    </recommendedName>
</protein>
<evidence type="ECO:0000313" key="2">
    <source>
        <dbReference type="Proteomes" id="UP001489004"/>
    </source>
</evidence>